<keyword evidence="1" id="KW-1133">Transmembrane helix</keyword>
<feature type="transmembrane region" description="Helical" evidence="1">
    <location>
        <begin position="494"/>
        <end position="511"/>
    </location>
</feature>
<keyword evidence="1" id="KW-0472">Membrane</keyword>
<dbReference type="InterPro" id="IPR027417">
    <property type="entry name" value="P-loop_NTPase"/>
</dbReference>
<keyword evidence="4" id="KW-1185">Reference proteome</keyword>
<evidence type="ECO:0000259" key="2">
    <source>
        <dbReference type="Pfam" id="PF05729"/>
    </source>
</evidence>
<dbReference type="Gene3D" id="3.40.50.300">
    <property type="entry name" value="P-loop containing nucleotide triphosphate hydrolases"/>
    <property type="match status" value="1"/>
</dbReference>
<feature type="transmembrane region" description="Helical" evidence="1">
    <location>
        <begin position="523"/>
        <end position="542"/>
    </location>
</feature>
<feature type="domain" description="NACHT" evidence="2">
    <location>
        <begin position="133"/>
        <end position="263"/>
    </location>
</feature>
<dbReference type="EMBL" id="LAQS01000094">
    <property type="protein sequence ID" value="KKZ69415.1"/>
    <property type="molecule type" value="Genomic_DNA"/>
</dbReference>
<organism evidence="3 4">
    <name type="scientific">Streptomyces showdoensis</name>
    <dbReference type="NCBI Taxonomy" id="68268"/>
    <lineage>
        <taxon>Bacteria</taxon>
        <taxon>Bacillati</taxon>
        <taxon>Actinomycetota</taxon>
        <taxon>Actinomycetes</taxon>
        <taxon>Kitasatosporales</taxon>
        <taxon>Streptomycetaceae</taxon>
        <taxon>Streptomyces</taxon>
    </lineage>
</organism>
<dbReference type="SUPFAM" id="SSF52540">
    <property type="entry name" value="P-loop containing nucleoside triphosphate hydrolases"/>
    <property type="match status" value="1"/>
</dbReference>
<keyword evidence="1" id="KW-0812">Transmembrane</keyword>
<dbReference type="Proteomes" id="UP000265325">
    <property type="component" value="Unassembled WGS sequence"/>
</dbReference>
<name>A0A2P2GF52_STREW</name>
<proteinExistence type="predicted"/>
<reference evidence="3 4" key="1">
    <citation type="submission" date="2015-05" db="EMBL/GenBank/DDBJ databases">
        <title>Draft Genome assembly of Streptomyces showdoensis.</title>
        <authorList>
            <person name="Thapa K.K."/>
            <person name="Metsa-Ketela M."/>
        </authorList>
    </citation>
    <scope>NUCLEOTIDE SEQUENCE [LARGE SCALE GENOMIC DNA]</scope>
    <source>
        <strain evidence="3 4">ATCC 15227</strain>
    </source>
</reference>
<dbReference type="InterPro" id="IPR007111">
    <property type="entry name" value="NACHT_NTPase"/>
</dbReference>
<feature type="transmembrane region" description="Helical" evidence="1">
    <location>
        <begin position="585"/>
        <end position="606"/>
    </location>
</feature>
<feature type="transmembrane region" description="Helical" evidence="1">
    <location>
        <begin position="7"/>
        <end position="25"/>
    </location>
</feature>
<feature type="transmembrane region" description="Helical" evidence="1">
    <location>
        <begin position="40"/>
        <end position="58"/>
    </location>
</feature>
<comment type="caution">
    <text evidence="3">The sequence shown here is derived from an EMBL/GenBank/DDBJ whole genome shotgun (WGS) entry which is preliminary data.</text>
</comment>
<gene>
    <name evidence="3" type="ORF">VO63_34325</name>
</gene>
<protein>
    <recommendedName>
        <fullName evidence="2">NACHT domain-containing protein</fullName>
    </recommendedName>
</protein>
<feature type="transmembrane region" description="Helical" evidence="1">
    <location>
        <begin position="554"/>
        <end position="573"/>
    </location>
</feature>
<feature type="transmembrane region" description="Helical" evidence="1">
    <location>
        <begin position="407"/>
        <end position="426"/>
    </location>
</feature>
<evidence type="ECO:0000256" key="1">
    <source>
        <dbReference type="SAM" id="Phobius"/>
    </source>
</evidence>
<evidence type="ECO:0000313" key="4">
    <source>
        <dbReference type="Proteomes" id="UP000265325"/>
    </source>
</evidence>
<feature type="transmembrane region" description="Helical" evidence="1">
    <location>
        <begin position="438"/>
        <end position="454"/>
    </location>
</feature>
<accession>A0A2P2GF52</accession>
<sequence>MRVVRRWVIGAGGCALVIGGLFWALAGRSGALDLSQRTDLMAFACGAVGVVGLVATFWRRADEDEAAAVARLAREVKAIGEPQWMSSLGGDLKAIDVTFAFRPYAGARAAELPASPAGRLEKVVEDYRGLRPRRLVITGEPGAGKTVLARKFVMELTRVRADDEPVPVLVALADWDAGEPFRDWLTRHLERDYGLPAASARRVVAARMVLPVLDGLDEMDPTGTPAADSRAGRALEALSRYQDGTEPAPLVLTCRSREYDALEADGVHILDAARIGIDPVTAERAHDFLALRGARRPHRWDPVLDELRAHPHGVLARALSTPWRLTLVAVAYERDGDPAELVGAGTEGETADLLLGRFIGASVRSAAVGAGRYAPGWVHRRLRVLAVLLGPETDLALLGLGRFAPRWAVRVLELVQLGVILWVVLADLALDSGERVELSFPVVLAVLLMIAVLVRRLRAQVSSRSQAAASMPPAGSALWRVGVRRVMRRVPRSWSGLMISGTLLFGIWQAVPQRLGGQGMTSLAPVVGAVFVLYLVFAAAAEVDDAATGPAGQLRGQLALATVLVTAVAAVFYGGEAMRLPTSVVAMIGSAVVLELLSGLVEYGLFRLWNLRRLPLRLARFLDWSVAAGLLRTSGAAYQFRHREFQEWLVRHPAP</sequence>
<evidence type="ECO:0000313" key="3">
    <source>
        <dbReference type="EMBL" id="KKZ69415.1"/>
    </source>
</evidence>
<dbReference type="Pfam" id="PF05729">
    <property type="entry name" value="NACHT"/>
    <property type="match status" value="1"/>
</dbReference>
<dbReference type="AlphaFoldDB" id="A0A2P2GF52"/>